<dbReference type="InParanoid" id="A0A5J5EEX6"/>
<name>A0A5J5EEX6_9PEZI</name>
<gene>
    <name evidence="2" type="ORF">FN846DRAFT_976555</name>
</gene>
<keyword evidence="1" id="KW-0472">Membrane</keyword>
<comment type="caution">
    <text evidence="2">The sequence shown here is derived from an EMBL/GenBank/DDBJ whole genome shotgun (WGS) entry which is preliminary data.</text>
</comment>
<keyword evidence="1" id="KW-1133">Transmembrane helix</keyword>
<dbReference type="Proteomes" id="UP000326924">
    <property type="component" value="Unassembled WGS sequence"/>
</dbReference>
<sequence>MVSSFLPLVEISLGVYFLFIFFFSYFSYHSFRPFFELVYMYFLSSFLPFLSASCGVPVFCCCCCFCSFLFSLMLFADGRRVIYPNR</sequence>
<keyword evidence="3" id="KW-1185">Reference proteome</keyword>
<evidence type="ECO:0000313" key="3">
    <source>
        <dbReference type="Proteomes" id="UP000326924"/>
    </source>
</evidence>
<keyword evidence="1" id="KW-0812">Transmembrane</keyword>
<feature type="transmembrane region" description="Helical" evidence="1">
    <location>
        <begin position="6"/>
        <end position="26"/>
    </location>
</feature>
<proteinExistence type="predicted"/>
<dbReference type="AlphaFoldDB" id="A0A5J5EEX6"/>
<evidence type="ECO:0000313" key="2">
    <source>
        <dbReference type="EMBL" id="KAA8893960.1"/>
    </source>
</evidence>
<dbReference type="EMBL" id="VXIS01000383">
    <property type="protein sequence ID" value="KAA8893960.1"/>
    <property type="molecule type" value="Genomic_DNA"/>
</dbReference>
<organism evidence="2 3">
    <name type="scientific">Sphaerosporella brunnea</name>
    <dbReference type="NCBI Taxonomy" id="1250544"/>
    <lineage>
        <taxon>Eukaryota</taxon>
        <taxon>Fungi</taxon>
        <taxon>Dikarya</taxon>
        <taxon>Ascomycota</taxon>
        <taxon>Pezizomycotina</taxon>
        <taxon>Pezizomycetes</taxon>
        <taxon>Pezizales</taxon>
        <taxon>Pyronemataceae</taxon>
        <taxon>Sphaerosporella</taxon>
    </lineage>
</organism>
<feature type="transmembrane region" description="Helical" evidence="1">
    <location>
        <begin position="56"/>
        <end position="76"/>
    </location>
</feature>
<evidence type="ECO:0000256" key="1">
    <source>
        <dbReference type="SAM" id="Phobius"/>
    </source>
</evidence>
<protein>
    <submittedName>
        <fullName evidence="2">Uncharacterized protein</fullName>
    </submittedName>
</protein>
<accession>A0A5J5EEX6</accession>
<reference evidence="2 3" key="1">
    <citation type="submission" date="2019-09" db="EMBL/GenBank/DDBJ databases">
        <title>Draft genome of the ectomycorrhizal ascomycete Sphaerosporella brunnea.</title>
        <authorList>
            <consortium name="DOE Joint Genome Institute"/>
            <person name="Benucci G.M."/>
            <person name="Marozzi G."/>
            <person name="Antonielli L."/>
            <person name="Sanchez S."/>
            <person name="Marco P."/>
            <person name="Wang X."/>
            <person name="Falini L.B."/>
            <person name="Barry K."/>
            <person name="Haridas S."/>
            <person name="Lipzen A."/>
            <person name="Labutti K."/>
            <person name="Grigoriev I.V."/>
            <person name="Murat C."/>
            <person name="Martin F."/>
            <person name="Albertini E."/>
            <person name="Donnini D."/>
            <person name="Bonito G."/>
        </authorList>
    </citation>
    <scope>NUCLEOTIDE SEQUENCE [LARGE SCALE GENOMIC DNA]</scope>
    <source>
        <strain evidence="2 3">Sb_GMNB300</strain>
    </source>
</reference>